<dbReference type="EMBL" id="HACA01016767">
    <property type="protein sequence ID" value="CDW34128.1"/>
    <property type="molecule type" value="Transcribed_RNA"/>
</dbReference>
<name>A0A0K2U7B1_LEPSM</name>
<evidence type="ECO:0000313" key="1">
    <source>
        <dbReference type="EMBL" id="CDW34128.1"/>
    </source>
</evidence>
<sequence length="86" mass="9984">MNNGTNSSRFVVRQSFLSNRVKIPTYKIRVRGIFQFTYEFLPSICSSIYCGSKQSLLPKEIYFFIHRIDGCVQNNSSVRLSVQYFG</sequence>
<organism evidence="1">
    <name type="scientific">Lepeophtheirus salmonis</name>
    <name type="common">Salmon louse</name>
    <name type="synonym">Caligus salmonis</name>
    <dbReference type="NCBI Taxonomy" id="72036"/>
    <lineage>
        <taxon>Eukaryota</taxon>
        <taxon>Metazoa</taxon>
        <taxon>Ecdysozoa</taxon>
        <taxon>Arthropoda</taxon>
        <taxon>Crustacea</taxon>
        <taxon>Multicrustacea</taxon>
        <taxon>Hexanauplia</taxon>
        <taxon>Copepoda</taxon>
        <taxon>Siphonostomatoida</taxon>
        <taxon>Caligidae</taxon>
        <taxon>Lepeophtheirus</taxon>
    </lineage>
</organism>
<dbReference type="AlphaFoldDB" id="A0A0K2U7B1"/>
<protein>
    <submittedName>
        <fullName evidence="1">Uncharacterized protein</fullName>
    </submittedName>
</protein>
<accession>A0A0K2U7B1</accession>
<reference evidence="1" key="1">
    <citation type="submission" date="2014-05" db="EMBL/GenBank/DDBJ databases">
        <authorList>
            <person name="Chronopoulou M."/>
        </authorList>
    </citation>
    <scope>NUCLEOTIDE SEQUENCE</scope>
    <source>
        <tissue evidence="1">Whole organism</tissue>
    </source>
</reference>
<proteinExistence type="predicted"/>